<keyword evidence="4" id="KW-1185">Reference proteome</keyword>
<dbReference type="Proteomes" id="UP000199656">
    <property type="component" value="Unassembled WGS sequence"/>
</dbReference>
<dbReference type="Pfam" id="PF23572">
    <property type="entry name" value="GH3_C"/>
    <property type="match status" value="1"/>
</dbReference>
<reference evidence="4" key="1">
    <citation type="submission" date="2016-10" db="EMBL/GenBank/DDBJ databases">
        <authorList>
            <person name="Varghese N."/>
            <person name="Submissions S."/>
        </authorList>
    </citation>
    <scope>NUCLEOTIDE SEQUENCE [LARGE SCALE GENOMIC DNA]</scope>
    <source>
        <strain evidence="4">DSM 23920</strain>
    </source>
</reference>
<evidence type="ECO:0000259" key="2">
    <source>
        <dbReference type="Pfam" id="PF23572"/>
    </source>
</evidence>
<accession>A0A1H4GI13</accession>
<evidence type="ECO:0000259" key="1">
    <source>
        <dbReference type="Pfam" id="PF23571"/>
    </source>
</evidence>
<dbReference type="EMBL" id="FNRL01000041">
    <property type="protein sequence ID" value="SEB09236.1"/>
    <property type="molecule type" value="Genomic_DNA"/>
</dbReference>
<organism evidence="3 4">
    <name type="scientific">Chitinophaga terrae</name>
    <name type="common">ex Kim and Jung 2007</name>
    <dbReference type="NCBI Taxonomy" id="408074"/>
    <lineage>
        <taxon>Bacteria</taxon>
        <taxon>Pseudomonadati</taxon>
        <taxon>Bacteroidota</taxon>
        <taxon>Chitinophagia</taxon>
        <taxon>Chitinophagales</taxon>
        <taxon>Chitinophagaceae</taxon>
        <taxon>Chitinophaga</taxon>
    </lineage>
</organism>
<dbReference type="GO" id="GO:0005737">
    <property type="term" value="C:cytoplasm"/>
    <property type="evidence" value="ECO:0007669"/>
    <property type="project" value="TreeGrafter"/>
</dbReference>
<sequence>MRILSPAISQLARLRMGRIVYFMQYPVQVQQQVFQNLISAAQYTEFGKQYGFSNIYKIEEYKKRVPIHTYDTIKPYIQRTMEGQQNVLWNTPIKWFAKSSGTTADKSKFIPVTVESLDECHYRSGRDVISLYYNNFPDSDVFTGKSLVIGGSHQVNKLSENSDSYFGDLSAVMLQNMPFYGNMIRTPDLEIALMDEWEEKIERMANAVIHENVTSIAGVPTWTIVLIKRIFELTGTDNLADVWPNLELYMHGGVSFTPYREQFHRLIRKPMMNYQETYNASEGFFAAQDIIGEEGLLLFLNHGIFYEFMPMEELGKEDPQTLQLQEVELGKNYALVISTNGGLWRYLVGDTVQFTSLLPYRIKVSGRTKSFINAFGEEVIVENSDTAIAKASQATGAVVNDYTAAPVYFSEQGNGGHEWLIEFDKAPDDINRFMQVLDDTLKAINSDYEAKRYKSIALHMPAVHVLPQGTFCEFLKSKGKLGGQHKVPRLNNDRKYLEEILKFAAENMNA</sequence>
<feature type="domain" description="GH3 middle" evidence="1">
    <location>
        <begin position="298"/>
        <end position="367"/>
    </location>
</feature>
<dbReference type="Pfam" id="PF23571">
    <property type="entry name" value="GH3_M"/>
    <property type="match status" value="1"/>
</dbReference>
<dbReference type="Pfam" id="PF03321">
    <property type="entry name" value="GH3"/>
    <property type="match status" value="1"/>
</dbReference>
<gene>
    <name evidence="3" type="ORF">SAMN05660909_05378</name>
</gene>
<dbReference type="GO" id="GO:0016881">
    <property type="term" value="F:acid-amino acid ligase activity"/>
    <property type="evidence" value="ECO:0007669"/>
    <property type="project" value="TreeGrafter"/>
</dbReference>
<dbReference type="PANTHER" id="PTHR31901">
    <property type="entry name" value="GH3 DOMAIN-CONTAINING PROTEIN"/>
    <property type="match status" value="1"/>
</dbReference>
<evidence type="ECO:0000313" key="3">
    <source>
        <dbReference type="EMBL" id="SEB09236.1"/>
    </source>
</evidence>
<dbReference type="InterPro" id="IPR004993">
    <property type="entry name" value="GH3"/>
</dbReference>
<evidence type="ECO:0000313" key="4">
    <source>
        <dbReference type="Proteomes" id="UP000199656"/>
    </source>
</evidence>
<dbReference type="OrthoDB" id="5678283at2"/>
<proteinExistence type="predicted"/>
<dbReference type="AlphaFoldDB" id="A0A1H4GI13"/>
<feature type="domain" description="GH3 C-terminal" evidence="2">
    <location>
        <begin position="384"/>
        <end position="495"/>
    </location>
</feature>
<dbReference type="InterPro" id="IPR055378">
    <property type="entry name" value="GH3_C"/>
</dbReference>
<protein>
    <submittedName>
        <fullName evidence="3">GH3 auxin-responsive promoter</fullName>
    </submittedName>
</protein>
<dbReference type="InterPro" id="IPR055377">
    <property type="entry name" value="GH3_M"/>
</dbReference>
<dbReference type="PANTHER" id="PTHR31901:SF9">
    <property type="entry name" value="GH3 DOMAIN-CONTAINING PROTEIN"/>
    <property type="match status" value="1"/>
</dbReference>
<dbReference type="STRING" id="408074.SAMN05660909_05378"/>
<name>A0A1H4GI13_9BACT</name>
<dbReference type="RefSeq" id="WP_089765910.1">
    <property type="nucleotide sequence ID" value="NZ_BKAT01000064.1"/>
</dbReference>